<reference evidence="2" key="1">
    <citation type="submission" date="2015-08" db="EMBL/GenBank/DDBJ databases">
        <title>Vibrio galatheae sp. nov., a novel member of the Vibrionaceae family isolated from the Solomon Islands.</title>
        <authorList>
            <person name="Giubergia S."/>
            <person name="Machado H."/>
            <person name="Mateiu R.V."/>
            <person name="Gram L."/>
        </authorList>
    </citation>
    <scope>NUCLEOTIDE SEQUENCE [LARGE SCALE GENOMIC DNA]</scope>
    <source>
        <strain evidence="2">DSM 19134</strain>
    </source>
</reference>
<keyword evidence="2" id="KW-1185">Reference proteome</keyword>
<proteinExistence type="predicted"/>
<gene>
    <name evidence="1" type="ORF">AKJ31_01830</name>
</gene>
<dbReference type="OrthoDB" id="6309052at2"/>
<accession>A0A0M0I483</accession>
<dbReference type="Proteomes" id="UP000037530">
    <property type="component" value="Unassembled WGS sequence"/>
</dbReference>
<evidence type="ECO:0000313" key="1">
    <source>
        <dbReference type="EMBL" id="KOO09126.1"/>
    </source>
</evidence>
<comment type="caution">
    <text evidence="1">The sequence shown here is derived from an EMBL/GenBank/DDBJ whole genome shotgun (WGS) entry which is preliminary data.</text>
</comment>
<dbReference type="EMBL" id="LHPI01000001">
    <property type="protein sequence ID" value="KOO09126.1"/>
    <property type="molecule type" value="Genomic_DNA"/>
</dbReference>
<dbReference type="PATRIC" id="fig|171383.3.peg.379"/>
<dbReference type="RefSeq" id="WP_053407379.1">
    <property type="nucleotide sequence ID" value="NZ_DAIPHI010000154.1"/>
</dbReference>
<sequence>MRKPARKPSKKTRKSDFEDRFALMVGEYQSAKEVLDSLPEGTSEHAKQKKKCDTLFANAERFINSKK</sequence>
<evidence type="ECO:0000313" key="2">
    <source>
        <dbReference type="Proteomes" id="UP000037530"/>
    </source>
</evidence>
<dbReference type="AlphaFoldDB" id="A0A0M0I483"/>
<name>A0A0M0I483_9VIBR</name>
<protein>
    <submittedName>
        <fullName evidence="1">Uncharacterized protein</fullName>
    </submittedName>
</protein>
<organism evidence="1 2">
    <name type="scientific">Vibrio hepatarius</name>
    <dbReference type="NCBI Taxonomy" id="171383"/>
    <lineage>
        <taxon>Bacteria</taxon>
        <taxon>Pseudomonadati</taxon>
        <taxon>Pseudomonadota</taxon>
        <taxon>Gammaproteobacteria</taxon>
        <taxon>Vibrionales</taxon>
        <taxon>Vibrionaceae</taxon>
        <taxon>Vibrio</taxon>
        <taxon>Vibrio oreintalis group</taxon>
    </lineage>
</organism>